<dbReference type="PANTHER" id="PTHR47190:SF1">
    <property type="entry name" value="GLUCOSE-METHANOL-CHOLINE OXIDOREDUCTASE N-TERMINAL DOMAIN-CONTAINING PROTEIN"/>
    <property type="match status" value="1"/>
</dbReference>
<keyword evidence="4" id="KW-1185">Reference proteome</keyword>
<keyword evidence="1" id="KW-0732">Signal</keyword>
<dbReference type="Pfam" id="PF16010">
    <property type="entry name" value="CDH-cyt"/>
    <property type="match status" value="1"/>
</dbReference>
<protein>
    <recommendedName>
        <fullName evidence="2">Cellobiose dehydrogenase-like cytochrome domain-containing protein</fullName>
    </recommendedName>
</protein>
<dbReference type="CDD" id="cd09630">
    <property type="entry name" value="CDH_like_cytochrome"/>
    <property type="match status" value="1"/>
</dbReference>
<feature type="signal peptide" evidence="1">
    <location>
        <begin position="1"/>
        <end position="22"/>
    </location>
</feature>
<proteinExistence type="predicted"/>
<dbReference type="InterPro" id="IPR053208">
    <property type="entry name" value="GMC_Oxidoreductase_CD"/>
</dbReference>
<sequence>MITLPTTTILLVASNFFAFSYAQTPVTAAFTDPVTGMQFQRFFGARTQFGFGIALPENPTTDFIGQLTFPLTNGGGWGGIGLTDDMEGPLLLAVWPDGNTVRSSFRVSEDEDDSPPVRSGAFKVVPIPEGTSVTATDLSFTFLCQNCIGTGLGFAAGNTLGTFSMGWGLGGEAVSDPGNEGTELPFHEIGFGEFIAQLSDARNPLFGEWALAGAGVVSNGSTTAVTPFAAGAGGLNFGDDDDDENEDDD</sequence>
<dbReference type="Gene3D" id="2.60.40.1210">
    <property type="entry name" value="Cellobiose dehydrogenase, cytochrome domain"/>
    <property type="match status" value="1"/>
</dbReference>
<dbReference type="PANTHER" id="PTHR47190">
    <property type="entry name" value="DEHYDROGENASE, PUTATIVE-RELATED"/>
    <property type="match status" value="1"/>
</dbReference>
<evidence type="ECO:0000313" key="4">
    <source>
        <dbReference type="Proteomes" id="UP001595075"/>
    </source>
</evidence>
<evidence type="ECO:0000259" key="2">
    <source>
        <dbReference type="Pfam" id="PF16010"/>
    </source>
</evidence>
<gene>
    <name evidence="3" type="ORF">VTL71DRAFT_5883</name>
</gene>
<evidence type="ECO:0000313" key="3">
    <source>
        <dbReference type="EMBL" id="KAL2062811.1"/>
    </source>
</evidence>
<comment type="caution">
    <text evidence="3">The sequence shown here is derived from an EMBL/GenBank/DDBJ whole genome shotgun (WGS) entry which is preliminary data.</text>
</comment>
<feature type="domain" description="Cellobiose dehydrogenase-like cytochrome" evidence="2">
    <location>
        <begin position="30"/>
        <end position="206"/>
    </location>
</feature>
<feature type="chain" id="PRO_5046067574" description="Cellobiose dehydrogenase-like cytochrome domain-containing protein" evidence="1">
    <location>
        <begin position="23"/>
        <end position="249"/>
    </location>
</feature>
<dbReference type="SUPFAM" id="SSF49344">
    <property type="entry name" value="CBD9-like"/>
    <property type="match status" value="1"/>
</dbReference>
<dbReference type="Proteomes" id="UP001595075">
    <property type="component" value="Unassembled WGS sequence"/>
</dbReference>
<name>A0ABR4BZX7_9HELO</name>
<reference evidence="3 4" key="1">
    <citation type="journal article" date="2024" name="Commun. Biol.">
        <title>Comparative genomic analysis of thermophilic fungi reveals convergent evolutionary adaptations and gene losses.</title>
        <authorList>
            <person name="Steindorff A.S."/>
            <person name="Aguilar-Pontes M.V."/>
            <person name="Robinson A.J."/>
            <person name="Andreopoulos B."/>
            <person name="LaButti K."/>
            <person name="Kuo A."/>
            <person name="Mondo S."/>
            <person name="Riley R."/>
            <person name="Otillar R."/>
            <person name="Haridas S."/>
            <person name="Lipzen A."/>
            <person name="Grimwood J."/>
            <person name="Schmutz J."/>
            <person name="Clum A."/>
            <person name="Reid I.D."/>
            <person name="Moisan M.C."/>
            <person name="Butler G."/>
            <person name="Nguyen T.T.M."/>
            <person name="Dewar K."/>
            <person name="Conant G."/>
            <person name="Drula E."/>
            <person name="Henrissat B."/>
            <person name="Hansel C."/>
            <person name="Singer S."/>
            <person name="Hutchinson M.I."/>
            <person name="de Vries R.P."/>
            <person name="Natvig D.O."/>
            <person name="Powell A.J."/>
            <person name="Tsang A."/>
            <person name="Grigoriev I.V."/>
        </authorList>
    </citation>
    <scope>NUCLEOTIDE SEQUENCE [LARGE SCALE GENOMIC DNA]</scope>
    <source>
        <strain evidence="3 4">CBS 494.80</strain>
    </source>
</reference>
<dbReference type="InterPro" id="IPR015920">
    <property type="entry name" value="Cellobiose_DH-like_cyt"/>
</dbReference>
<accession>A0ABR4BZX7</accession>
<dbReference type="EMBL" id="JAZHXI010000016">
    <property type="protein sequence ID" value="KAL2062811.1"/>
    <property type="molecule type" value="Genomic_DNA"/>
</dbReference>
<evidence type="ECO:0000256" key="1">
    <source>
        <dbReference type="SAM" id="SignalP"/>
    </source>
</evidence>
<organism evidence="3 4">
    <name type="scientific">Oculimacula yallundae</name>
    <dbReference type="NCBI Taxonomy" id="86028"/>
    <lineage>
        <taxon>Eukaryota</taxon>
        <taxon>Fungi</taxon>
        <taxon>Dikarya</taxon>
        <taxon>Ascomycota</taxon>
        <taxon>Pezizomycotina</taxon>
        <taxon>Leotiomycetes</taxon>
        <taxon>Helotiales</taxon>
        <taxon>Ploettnerulaceae</taxon>
        <taxon>Oculimacula</taxon>
    </lineage>
</organism>